<proteinExistence type="inferred from homology"/>
<dbReference type="NCBIfam" id="TIGR01494">
    <property type="entry name" value="ATPase_P-type"/>
    <property type="match status" value="2"/>
</dbReference>
<keyword evidence="4 10" id="KW-0812">Transmembrane</keyword>
<protein>
    <submittedName>
        <fullName evidence="12">Haloacid dehalogenase</fullName>
    </submittedName>
</protein>
<dbReference type="GO" id="GO:0005524">
    <property type="term" value="F:ATP binding"/>
    <property type="evidence" value="ECO:0007669"/>
    <property type="project" value="UniProtKB-KW"/>
</dbReference>
<dbReference type="KEGG" id="xak:KIMC2_09100"/>
<accession>A0AAU9DN39</accession>
<feature type="transmembrane region" description="Helical" evidence="10">
    <location>
        <begin position="815"/>
        <end position="833"/>
    </location>
</feature>
<feature type="transmembrane region" description="Helical" evidence="10">
    <location>
        <begin position="884"/>
        <end position="900"/>
    </location>
</feature>
<feature type="transmembrane region" description="Helical" evidence="10">
    <location>
        <begin position="772"/>
        <end position="795"/>
    </location>
</feature>
<feature type="transmembrane region" description="Helical" evidence="10">
    <location>
        <begin position="248"/>
        <end position="269"/>
    </location>
</feature>
<dbReference type="InterPro" id="IPR050510">
    <property type="entry name" value="Cation_transp_ATPase_P-type"/>
</dbReference>
<dbReference type="InterPro" id="IPR006068">
    <property type="entry name" value="ATPase_P-typ_cation-transptr_C"/>
</dbReference>
<dbReference type="SUPFAM" id="SSF81660">
    <property type="entry name" value="Metal cation-transporting ATPase, ATP-binding domain N"/>
    <property type="match status" value="1"/>
</dbReference>
<evidence type="ECO:0000313" key="13">
    <source>
        <dbReference type="Proteomes" id="UP001321804"/>
    </source>
</evidence>
<evidence type="ECO:0000256" key="9">
    <source>
        <dbReference type="ARBA" id="ARBA00023136"/>
    </source>
</evidence>
<dbReference type="SFLD" id="SFLDG00002">
    <property type="entry name" value="C1.7:_P-type_atpase_like"/>
    <property type="match status" value="1"/>
</dbReference>
<dbReference type="SUPFAM" id="SSF81665">
    <property type="entry name" value="Calcium ATPase, transmembrane domain M"/>
    <property type="match status" value="1"/>
</dbReference>
<dbReference type="GO" id="GO:0005886">
    <property type="term" value="C:plasma membrane"/>
    <property type="evidence" value="ECO:0007669"/>
    <property type="project" value="UniProtKB-SubCell"/>
</dbReference>
<dbReference type="SMART" id="SM00831">
    <property type="entry name" value="Cation_ATPase_N"/>
    <property type="match status" value="1"/>
</dbReference>
<dbReference type="SFLD" id="SFLDF00027">
    <property type="entry name" value="p-type_atpase"/>
    <property type="match status" value="1"/>
</dbReference>
<dbReference type="RefSeq" id="WP_317698263.1">
    <property type="nucleotide sequence ID" value="NZ_AP026801.1"/>
</dbReference>
<feature type="transmembrane region" description="Helical" evidence="10">
    <location>
        <begin position="275"/>
        <end position="299"/>
    </location>
</feature>
<dbReference type="EMBL" id="AP026801">
    <property type="protein sequence ID" value="BDR56348.1"/>
    <property type="molecule type" value="Genomic_DNA"/>
</dbReference>
<keyword evidence="9 10" id="KW-0472">Membrane</keyword>
<keyword evidence="6" id="KW-0067">ATP-binding</keyword>
<gene>
    <name evidence="12" type="ORF">KIMC2_09100</name>
</gene>
<dbReference type="SFLD" id="SFLDS00003">
    <property type="entry name" value="Haloacid_Dehalogenase"/>
    <property type="match status" value="1"/>
</dbReference>
<dbReference type="FunFam" id="3.40.50.1000:FF:000083">
    <property type="entry name" value="Sodium/potassium-transporting ATPase subunit alpha"/>
    <property type="match status" value="1"/>
</dbReference>
<dbReference type="PROSITE" id="PS00154">
    <property type="entry name" value="ATPASE_E1_E2"/>
    <property type="match status" value="1"/>
</dbReference>
<sequence length="915" mass="100601">MEKNKSFDLLETEIDKFYKELNTSSKGISSNEAKKRLSSYGHNIIQREKQGSRFKEFIQNFISVMAILLWVSGFISIFAGMPQLGIAIWAVNLINGFFSYWQARAAKKATDSLSKMLPSYAQVIRDGKMVQIDVEDLVPGDVFQITAGNNISADARIISNDSLEVDESALTGESNLVHKQVSYEQGHGKFGIKNEIFAGTVVSSGSALAVAVKTGMNTELGHIAKLTETNKKVSSPLQIELNRLTRQISLIAFMIGIVFFISAIFFVHYPAAKSFIFALGMVVAFIPEGLLPTVTLSLAQGVQRMAKKHALVKSLNSVETLGETTVIASDKTGTLTQNQMTINHIWFPHKIYEVTGEGYVNNGEIQFQSSKIYLKEDAGLQKLIDIAALNSDTEIKQEKSEKPKIIGTPTEAAHDILVAKSGADKKEIIASYPRIKELTFDSNRKRMTTIHQMNDGKIFIAVKGALSSVISKCSKIFDNGKIRDLTGDDKDSISKADDTFASEGLRSLAMAYRIDDSKLDEYDIDNTERELIFVGFTVMADPPRPEVYDAVQKAHQAGIKIMMVTGDSGLTAKSVAKKIGIVSDNARIISDTDLDNMSDDELSEAVKGEVIFARVAPEQKYRIVKANQRNGEIVASTGDGVNDAPALKQADIGIAMGMTGTDVAKNAADMILTDDNFASIVTAIEEGRTVYSNIQKFLVYILNSNLPEAIPSALFLFSRGLIPLPLTVMQILTVDLGTDMLPALGLGAEQIEPGVMDKPPRPRKSHLLSKSIIWKAFGWYGLIASLVSTGAYFFINHLHGWPSVPLASSGVYYREATTMTLAAIVFSQIAAAINCRTEQTSVFKIGIFSNKHIVTGIIFEILILVVLIYVPFFQGIFNTGPLSIKNWIFLFLIPIPLILIEEIRKYIVRNLHKNK</sequence>
<keyword evidence="5" id="KW-0547">Nucleotide-binding</keyword>
<evidence type="ECO:0000256" key="5">
    <source>
        <dbReference type="ARBA" id="ARBA00022741"/>
    </source>
</evidence>
<dbReference type="Gene3D" id="3.40.1110.10">
    <property type="entry name" value="Calcium-transporting ATPase, cytoplasmic domain N"/>
    <property type="match status" value="1"/>
</dbReference>
<dbReference type="PRINTS" id="PR00119">
    <property type="entry name" value="CATATPASE"/>
</dbReference>
<dbReference type="InterPro" id="IPR018303">
    <property type="entry name" value="ATPase_P-typ_P_site"/>
</dbReference>
<dbReference type="PANTHER" id="PTHR43294">
    <property type="entry name" value="SODIUM/POTASSIUM-TRANSPORTING ATPASE SUBUNIT ALPHA"/>
    <property type="match status" value="1"/>
</dbReference>
<evidence type="ECO:0000313" key="12">
    <source>
        <dbReference type="EMBL" id="BDR56348.1"/>
    </source>
</evidence>
<feature type="transmembrane region" description="Helical" evidence="10">
    <location>
        <begin position="84"/>
        <end position="101"/>
    </location>
</feature>
<evidence type="ECO:0000256" key="3">
    <source>
        <dbReference type="ARBA" id="ARBA00022475"/>
    </source>
</evidence>
<dbReference type="Gene3D" id="2.70.150.10">
    <property type="entry name" value="Calcium-transporting ATPase, cytoplasmic transduction domain A"/>
    <property type="match status" value="1"/>
</dbReference>
<evidence type="ECO:0000256" key="7">
    <source>
        <dbReference type="ARBA" id="ARBA00022967"/>
    </source>
</evidence>
<dbReference type="InterPro" id="IPR008250">
    <property type="entry name" value="ATPase_P-typ_transduc_dom_A_sf"/>
</dbReference>
<dbReference type="SUPFAM" id="SSF81653">
    <property type="entry name" value="Calcium ATPase, transduction domain A"/>
    <property type="match status" value="1"/>
</dbReference>
<name>A0AAU9DN39_9LACO</name>
<dbReference type="InterPro" id="IPR036412">
    <property type="entry name" value="HAD-like_sf"/>
</dbReference>
<keyword evidence="13" id="KW-1185">Reference proteome</keyword>
<dbReference type="InterPro" id="IPR004014">
    <property type="entry name" value="ATPase_P-typ_cation-transptr_N"/>
</dbReference>
<reference evidence="12 13" key="1">
    <citation type="journal article" date="2023" name="Microbiol. Spectr.">
        <title>Symbiosis of Carpenter Bees with Uncharacterized Lactic Acid Bacteria Showing NAD Auxotrophy.</title>
        <authorList>
            <person name="Kawasaki S."/>
            <person name="Ozawa K."/>
            <person name="Mori T."/>
            <person name="Yamamoto A."/>
            <person name="Ito M."/>
            <person name="Ohkuma M."/>
            <person name="Sakamoto M."/>
            <person name="Matsutani M."/>
        </authorList>
    </citation>
    <scope>NUCLEOTIDE SEQUENCE [LARGE SCALE GENOMIC DNA]</scope>
    <source>
        <strain evidence="12 13">KimC2</strain>
    </source>
</reference>
<organism evidence="12 13">
    <name type="scientific">Xylocopilactobacillus apis</name>
    <dbReference type="NCBI Taxonomy" id="2932183"/>
    <lineage>
        <taxon>Bacteria</taxon>
        <taxon>Bacillati</taxon>
        <taxon>Bacillota</taxon>
        <taxon>Bacilli</taxon>
        <taxon>Lactobacillales</taxon>
        <taxon>Lactobacillaceae</taxon>
        <taxon>Xylocopilactobacillus</taxon>
    </lineage>
</organism>
<comment type="subcellular location">
    <subcellularLocation>
        <location evidence="1">Cell membrane</location>
        <topology evidence="1">Multi-pass membrane protein</topology>
    </subcellularLocation>
</comment>
<dbReference type="Gene3D" id="1.20.1110.10">
    <property type="entry name" value="Calcium-transporting ATPase, transmembrane domain"/>
    <property type="match status" value="1"/>
</dbReference>
<dbReference type="Pfam" id="PF00689">
    <property type="entry name" value="Cation_ATPase_C"/>
    <property type="match status" value="1"/>
</dbReference>
<feature type="domain" description="Cation-transporting P-type ATPase N-terminal" evidence="11">
    <location>
        <begin position="8"/>
        <end position="81"/>
    </location>
</feature>
<dbReference type="PANTHER" id="PTHR43294:SF21">
    <property type="entry name" value="CATION TRANSPORTING ATPASE"/>
    <property type="match status" value="1"/>
</dbReference>
<dbReference type="InterPro" id="IPR044492">
    <property type="entry name" value="P_typ_ATPase_HD_dom"/>
</dbReference>
<evidence type="ECO:0000256" key="8">
    <source>
        <dbReference type="ARBA" id="ARBA00022989"/>
    </source>
</evidence>
<evidence type="ECO:0000256" key="1">
    <source>
        <dbReference type="ARBA" id="ARBA00004651"/>
    </source>
</evidence>
<evidence type="ECO:0000256" key="2">
    <source>
        <dbReference type="ARBA" id="ARBA00005675"/>
    </source>
</evidence>
<dbReference type="InterPro" id="IPR023299">
    <property type="entry name" value="ATPase_P-typ_cyto_dom_N"/>
</dbReference>
<dbReference type="Pfam" id="PF08282">
    <property type="entry name" value="Hydrolase_3"/>
    <property type="match status" value="1"/>
</dbReference>
<dbReference type="GO" id="GO:0019829">
    <property type="term" value="F:ATPase-coupled monoatomic cation transmembrane transporter activity"/>
    <property type="evidence" value="ECO:0007669"/>
    <property type="project" value="TreeGrafter"/>
</dbReference>
<evidence type="ECO:0000256" key="4">
    <source>
        <dbReference type="ARBA" id="ARBA00022692"/>
    </source>
</evidence>
<dbReference type="InterPro" id="IPR023214">
    <property type="entry name" value="HAD_sf"/>
</dbReference>
<dbReference type="SUPFAM" id="SSF56784">
    <property type="entry name" value="HAD-like"/>
    <property type="match status" value="1"/>
</dbReference>
<dbReference type="PRINTS" id="PR00120">
    <property type="entry name" value="HATPASE"/>
</dbReference>
<dbReference type="InterPro" id="IPR023298">
    <property type="entry name" value="ATPase_P-typ_TM_dom_sf"/>
</dbReference>
<dbReference type="GO" id="GO:1902600">
    <property type="term" value="P:proton transmembrane transport"/>
    <property type="evidence" value="ECO:0007669"/>
    <property type="project" value="TreeGrafter"/>
</dbReference>
<dbReference type="InterPro" id="IPR059000">
    <property type="entry name" value="ATPase_P-type_domA"/>
</dbReference>
<comment type="similarity">
    <text evidence="2">Belongs to the cation transport ATPase (P-type) (TC 3.A.3) family. Type IIA subfamily.</text>
</comment>
<keyword evidence="3" id="KW-1003">Cell membrane</keyword>
<evidence type="ECO:0000256" key="6">
    <source>
        <dbReference type="ARBA" id="ARBA00022840"/>
    </source>
</evidence>
<keyword evidence="8 10" id="KW-1133">Transmembrane helix</keyword>
<evidence type="ECO:0000256" key="10">
    <source>
        <dbReference type="SAM" id="Phobius"/>
    </source>
</evidence>
<dbReference type="AlphaFoldDB" id="A0AAU9DN39"/>
<dbReference type="GO" id="GO:0016887">
    <property type="term" value="F:ATP hydrolysis activity"/>
    <property type="evidence" value="ECO:0007669"/>
    <property type="project" value="InterPro"/>
</dbReference>
<evidence type="ECO:0000259" key="11">
    <source>
        <dbReference type="SMART" id="SM00831"/>
    </source>
</evidence>
<feature type="transmembrane region" description="Helical" evidence="10">
    <location>
        <begin position="853"/>
        <end position="872"/>
    </location>
</feature>
<dbReference type="Proteomes" id="UP001321804">
    <property type="component" value="Chromosome"/>
</dbReference>
<keyword evidence="7" id="KW-1278">Translocase</keyword>
<dbReference type="InterPro" id="IPR001757">
    <property type="entry name" value="P_typ_ATPase"/>
</dbReference>
<dbReference type="Gene3D" id="3.40.50.1000">
    <property type="entry name" value="HAD superfamily/HAD-like"/>
    <property type="match status" value="1"/>
</dbReference>
<feature type="transmembrane region" description="Helical" evidence="10">
    <location>
        <begin position="57"/>
        <end position="78"/>
    </location>
</feature>
<dbReference type="Pfam" id="PF00122">
    <property type="entry name" value="E1-E2_ATPase"/>
    <property type="match status" value="1"/>
</dbReference>
<dbReference type="Pfam" id="PF00690">
    <property type="entry name" value="Cation_ATPase_N"/>
    <property type="match status" value="1"/>
</dbReference>
<dbReference type="Pfam" id="PF13246">
    <property type="entry name" value="Cation_ATPase"/>
    <property type="match status" value="1"/>
</dbReference>